<evidence type="ECO:0000256" key="5">
    <source>
        <dbReference type="ARBA" id="ARBA00023004"/>
    </source>
</evidence>
<evidence type="ECO:0000256" key="8">
    <source>
        <dbReference type="SAM" id="Phobius"/>
    </source>
</evidence>
<protein>
    <submittedName>
        <fullName evidence="10">(4Fe-4S)-binding protein</fullName>
    </submittedName>
</protein>
<gene>
    <name evidence="10" type="ORF">GMLC_02010</name>
</gene>
<evidence type="ECO:0000256" key="7">
    <source>
        <dbReference type="SAM" id="MobiDB-lite"/>
    </source>
</evidence>
<dbReference type="PROSITE" id="PS00198">
    <property type="entry name" value="4FE4S_FER_1"/>
    <property type="match status" value="1"/>
</dbReference>
<keyword evidence="5" id="KW-0408">Iron</keyword>
<reference evidence="11" key="1">
    <citation type="submission" date="2020-06" db="EMBL/GenBank/DDBJ databases">
        <title>Draft genomic sequecing of Geomonas sp. Red745.</title>
        <authorList>
            <person name="Itoh H."/>
            <person name="Xu Z.X."/>
            <person name="Ushijima N."/>
            <person name="Masuda Y."/>
            <person name="Shiratori Y."/>
            <person name="Senoo K."/>
        </authorList>
    </citation>
    <scope>NUCLEOTIDE SEQUENCE [LARGE SCALE GENOMIC DNA]</scope>
    <source>
        <strain evidence="11">Red745</strain>
    </source>
</reference>
<name>A0A6V8N286_9BACT</name>
<dbReference type="PROSITE" id="PS51379">
    <property type="entry name" value="4FE4S_FER_2"/>
    <property type="match status" value="3"/>
</dbReference>
<dbReference type="GO" id="GO:0005886">
    <property type="term" value="C:plasma membrane"/>
    <property type="evidence" value="ECO:0007669"/>
    <property type="project" value="TreeGrafter"/>
</dbReference>
<feature type="transmembrane region" description="Helical" evidence="8">
    <location>
        <begin position="191"/>
        <end position="209"/>
    </location>
</feature>
<accession>A0A6V8N286</accession>
<feature type="region of interest" description="Disordered" evidence="7">
    <location>
        <begin position="508"/>
        <end position="567"/>
    </location>
</feature>
<keyword evidence="4" id="KW-0249">Electron transport</keyword>
<keyword evidence="3" id="KW-0479">Metal-binding</keyword>
<dbReference type="SUPFAM" id="SSF54862">
    <property type="entry name" value="4Fe-4S ferredoxins"/>
    <property type="match status" value="2"/>
</dbReference>
<comment type="caution">
    <text evidence="10">The sequence shown here is derived from an EMBL/GenBank/DDBJ whole genome shotgun (WGS) entry which is preliminary data.</text>
</comment>
<dbReference type="GO" id="GO:0051539">
    <property type="term" value="F:4 iron, 4 sulfur cluster binding"/>
    <property type="evidence" value="ECO:0007669"/>
    <property type="project" value="UniProtKB-KW"/>
</dbReference>
<feature type="domain" description="4Fe-4S ferredoxin-type" evidence="9">
    <location>
        <begin position="335"/>
        <end position="366"/>
    </location>
</feature>
<feature type="domain" description="4Fe-4S ferredoxin-type" evidence="9">
    <location>
        <begin position="465"/>
        <end position="494"/>
    </location>
</feature>
<keyword evidence="11" id="KW-1185">Reference proteome</keyword>
<dbReference type="PANTHER" id="PTHR30176">
    <property type="entry name" value="FERREDOXIN-TYPE PROTEIN NAPH"/>
    <property type="match status" value="1"/>
</dbReference>
<dbReference type="Gene3D" id="3.30.70.20">
    <property type="match status" value="2"/>
</dbReference>
<sequence>MRMKRPSTARLSQWLFLLIFVVLFVKTEYRGSDTISAAINSFFRADPLVLASYLAANRSFTWLLFPALLMLGFTLLLGRFFCGWICPLGTVLDLVTGRIRKTVPLSFLKGNLKYYLLLPLLSAALFQVNLAGILDPLAILVRALTFFLYPLFGNTLRGGWVGLYRLIGEHRDLLEPGFNVVRSNLLPFRETFYPLAFLSALLFFGILFLERYETRNWCRNLCPLGTVLGIFSRFSPFKRLPGRLCGDCSNCRSVCPTSFERDELLQEECVLCLECLKGCEKGRARFAWKPSATLSAGFVPQRRVLLGGMVSGFLLSGLFRFRRPEAEARLLRPPGVRSEDEFLKKCVRCGECLKVCLTGALYPAIDQAGIEGVYTPVVTPRLGYCEFNCTLCGQVCPTAAIPSLPVAEKRRAVIGKAVLDKNHCLPFARRSNCIVCEEHCPIPQKAIRSEIVEALDLEGKPVRLQQPYVVEELCNGCGICENVCPLEGKSGIEVFAVKDRTPLKPFAVATPEARRSDSEAGAFEETEGRRESKVRGGEKKHPKEGGALKAGGAAQDTADPYGSDAYR</sequence>
<keyword evidence="6" id="KW-0411">Iron-sulfur</keyword>
<evidence type="ECO:0000313" key="11">
    <source>
        <dbReference type="Proteomes" id="UP000587586"/>
    </source>
</evidence>
<keyword evidence="8" id="KW-0472">Membrane</keyword>
<dbReference type="EMBL" id="BLXZ01000001">
    <property type="protein sequence ID" value="GFO66622.1"/>
    <property type="molecule type" value="Genomic_DNA"/>
</dbReference>
<evidence type="ECO:0000256" key="2">
    <source>
        <dbReference type="ARBA" id="ARBA00022485"/>
    </source>
</evidence>
<keyword evidence="8" id="KW-0812">Transmembrane</keyword>
<evidence type="ECO:0000256" key="4">
    <source>
        <dbReference type="ARBA" id="ARBA00022982"/>
    </source>
</evidence>
<dbReference type="Proteomes" id="UP000587586">
    <property type="component" value="Unassembled WGS sequence"/>
</dbReference>
<keyword evidence="1" id="KW-0813">Transport</keyword>
<feature type="compositionally biased region" description="Basic and acidic residues" evidence="7">
    <location>
        <begin position="526"/>
        <end position="546"/>
    </location>
</feature>
<keyword evidence="2" id="KW-0004">4Fe-4S</keyword>
<dbReference type="AlphaFoldDB" id="A0A6V8N286"/>
<feature type="domain" description="4Fe-4S ferredoxin-type" evidence="9">
    <location>
        <begin position="374"/>
        <end position="406"/>
    </location>
</feature>
<dbReference type="InterPro" id="IPR017896">
    <property type="entry name" value="4Fe4S_Fe-S-bd"/>
</dbReference>
<dbReference type="Pfam" id="PF00037">
    <property type="entry name" value="Fer4"/>
    <property type="match status" value="1"/>
</dbReference>
<evidence type="ECO:0000256" key="1">
    <source>
        <dbReference type="ARBA" id="ARBA00022448"/>
    </source>
</evidence>
<proteinExistence type="predicted"/>
<feature type="transmembrane region" description="Helical" evidence="8">
    <location>
        <begin position="114"/>
        <end position="134"/>
    </location>
</feature>
<evidence type="ECO:0000256" key="3">
    <source>
        <dbReference type="ARBA" id="ARBA00022723"/>
    </source>
</evidence>
<feature type="transmembrane region" description="Helical" evidence="8">
    <location>
        <begin position="61"/>
        <end position="94"/>
    </location>
</feature>
<dbReference type="Pfam" id="PF12801">
    <property type="entry name" value="Fer4_5"/>
    <property type="match status" value="2"/>
</dbReference>
<organism evidence="10 11">
    <name type="scientific">Geomonas limicola</name>
    <dbReference type="NCBI Taxonomy" id="2740186"/>
    <lineage>
        <taxon>Bacteria</taxon>
        <taxon>Pseudomonadati</taxon>
        <taxon>Thermodesulfobacteriota</taxon>
        <taxon>Desulfuromonadia</taxon>
        <taxon>Geobacterales</taxon>
        <taxon>Geobacteraceae</taxon>
        <taxon>Geomonas</taxon>
    </lineage>
</organism>
<evidence type="ECO:0000259" key="9">
    <source>
        <dbReference type="PROSITE" id="PS51379"/>
    </source>
</evidence>
<dbReference type="GO" id="GO:0046872">
    <property type="term" value="F:metal ion binding"/>
    <property type="evidence" value="ECO:0007669"/>
    <property type="project" value="UniProtKB-KW"/>
</dbReference>
<dbReference type="PANTHER" id="PTHR30176:SF3">
    <property type="entry name" value="FERREDOXIN-TYPE PROTEIN NAPH"/>
    <property type="match status" value="1"/>
</dbReference>
<dbReference type="CDD" id="cd16373">
    <property type="entry name" value="DMSOR_beta_like"/>
    <property type="match status" value="1"/>
</dbReference>
<dbReference type="InterPro" id="IPR017900">
    <property type="entry name" value="4Fe4S_Fe_S_CS"/>
</dbReference>
<evidence type="ECO:0000313" key="10">
    <source>
        <dbReference type="EMBL" id="GFO66622.1"/>
    </source>
</evidence>
<evidence type="ECO:0000256" key="6">
    <source>
        <dbReference type="ARBA" id="ARBA00023014"/>
    </source>
</evidence>
<dbReference type="InterPro" id="IPR051684">
    <property type="entry name" value="Electron_Trans/Redox"/>
</dbReference>
<keyword evidence="8" id="KW-1133">Transmembrane helix</keyword>